<reference evidence="2" key="1">
    <citation type="journal article" date="2023" name="Mol. Phylogenet. Evol.">
        <title>Genome-scale phylogeny and comparative genomics of the fungal order Sordariales.</title>
        <authorList>
            <person name="Hensen N."/>
            <person name="Bonometti L."/>
            <person name="Westerberg I."/>
            <person name="Brannstrom I.O."/>
            <person name="Guillou S."/>
            <person name="Cros-Aarteil S."/>
            <person name="Calhoun S."/>
            <person name="Haridas S."/>
            <person name="Kuo A."/>
            <person name="Mondo S."/>
            <person name="Pangilinan J."/>
            <person name="Riley R."/>
            <person name="LaButti K."/>
            <person name="Andreopoulos B."/>
            <person name="Lipzen A."/>
            <person name="Chen C."/>
            <person name="Yan M."/>
            <person name="Daum C."/>
            <person name="Ng V."/>
            <person name="Clum A."/>
            <person name="Steindorff A."/>
            <person name="Ohm R.A."/>
            <person name="Martin F."/>
            <person name="Silar P."/>
            <person name="Natvig D.O."/>
            <person name="Lalanne C."/>
            <person name="Gautier V."/>
            <person name="Ament-Velasquez S.L."/>
            <person name="Kruys A."/>
            <person name="Hutchinson M.I."/>
            <person name="Powell A.J."/>
            <person name="Barry K."/>
            <person name="Miller A.N."/>
            <person name="Grigoriev I.V."/>
            <person name="Debuchy R."/>
            <person name="Gladieux P."/>
            <person name="Hiltunen Thoren M."/>
            <person name="Johannesson H."/>
        </authorList>
    </citation>
    <scope>NUCLEOTIDE SEQUENCE</scope>
    <source>
        <strain evidence="2">PSN293</strain>
    </source>
</reference>
<evidence type="ECO:0000313" key="3">
    <source>
        <dbReference type="Proteomes" id="UP001301769"/>
    </source>
</evidence>
<reference evidence="2" key="2">
    <citation type="submission" date="2023-05" db="EMBL/GenBank/DDBJ databases">
        <authorList>
            <consortium name="Lawrence Berkeley National Laboratory"/>
            <person name="Steindorff A."/>
            <person name="Hensen N."/>
            <person name="Bonometti L."/>
            <person name="Westerberg I."/>
            <person name="Brannstrom I.O."/>
            <person name="Guillou S."/>
            <person name="Cros-Aarteil S."/>
            <person name="Calhoun S."/>
            <person name="Haridas S."/>
            <person name="Kuo A."/>
            <person name="Mondo S."/>
            <person name="Pangilinan J."/>
            <person name="Riley R."/>
            <person name="Labutti K."/>
            <person name="Andreopoulos B."/>
            <person name="Lipzen A."/>
            <person name="Chen C."/>
            <person name="Yanf M."/>
            <person name="Daum C."/>
            <person name="Ng V."/>
            <person name="Clum A."/>
            <person name="Ohm R."/>
            <person name="Martin F."/>
            <person name="Silar P."/>
            <person name="Natvig D."/>
            <person name="Lalanne C."/>
            <person name="Gautier V."/>
            <person name="Ament-Velasquez S.L."/>
            <person name="Kruys A."/>
            <person name="Hutchinson M.I."/>
            <person name="Powell A.J."/>
            <person name="Barry K."/>
            <person name="Miller A.N."/>
            <person name="Grigoriev I.V."/>
            <person name="Debuchy R."/>
            <person name="Gladieux P."/>
            <person name="Thoren M.H."/>
            <person name="Johannesson H."/>
        </authorList>
    </citation>
    <scope>NUCLEOTIDE SEQUENCE</scope>
    <source>
        <strain evidence="2">PSN293</strain>
    </source>
</reference>
<comment type="caution">
    <text evidence="2">The sequence shown here is derived from an EMBL/GenBank/DDBJ whole genome shotgun (WGS) entry which is preliminary data.</text>
</comment>
<proteinExistence type="predicted"/>
<dbReference type="EMBL" id="MU858135">
    <property type="protein sequence ID" value="KAK4212057.1"/>
    <property type="molecule type" value="Genomic_DNA"/>
</dbReference>
<sequence>MTAHRLEPLHMARAIQKATGPGPDPPLLGPDEMQLYSYYRPGLSAGTYEVSVVQEIDAAVPTAAKRQTLTVTNVRNVRDGNPDPKIETLVGDAEPQRFEVVVPRFTLDPELINSYYPPDGHQDEGRILPHIVLNDPHYPWEIDAGSTTNMAGPIDGPKNDRNMVPWIGLVVFDPDELRLDDKEIKALRIPGVTDVAQQNANGTFTMAVKDYFDDTKFIPKQSQIDIDKGYGDNKALKDRIRGTTDLAKVMFPTKELFADMFSDCESMKYLAHVRNINTVGFPNAGVEQLGLYSVVVSSRTGRFDITKPTTQVVHLVSIENFDSTVPGIQAWLGTDPATRKGPDRIGIFSLHSWVYTALPPDPINFVDTVENLVRKQQMLRADQPTLDAINEGIKNIADGKDETAKTSAKQKASQVLLDRLSAGYTFARWRCETGEETTALNRGPLVPVRQPAKPASDLPDCSNTSKEFQILDKDTGLMDLSYSTAWQLGKTLAIADTVFSAAMLRFRSALHNATAGTTRAMLNKMKPKDELLRSLSVSLQRANDLSCGTPGHPERLRCKCPAGPVTDVTEDEARPVFKRNMAAGVLSHSLAGTMPFTGLNKEPANDDDWVTIHNWMADKLFLADIPPHYLIPEASFVPPEAIRFFYVDDFWLDCLLDGALSVANHLDRDDDILRTEVKTRFNTYLQTPVPDTGIKPQIPSYGFILRSKIIETMPDLRITVKWTVPDPKGEVRHPVCRYTRFDKTTLICLLDRQPEELDSIELAQPPHQQRFSLGYNLYGERKDKDGVTNLPGRLIFKIRKLYTNGAPETGEWFMATKQPKMAPDTNLANADKIDQTRAWYNWDTRCIQLRTMMDDLTKLLDRNAGESYEKDGKTLIDTGEYHDPVPNSCALGIELNDPSYYFTIRPPKMEGKMVPKPKDGSEVKPPDKVIVPRDRQLYINTSAKKLAPPKPLVMRMAKRTILPAVAAATLPASETLTPSPPANVPPPGHAPHIQAKTVPFPSSAMALRNRPSSSSAPKSSLAGPSIPRPVAGIAAAAAAAAAAPSIPFTQLTSQFTLTLYADYKAFPKNPTRTRDGFDPLAYLPTKNVFLYDLIFSLRKNSNNLVSSYPLLEIQIDIPTDPVPPLPKIEPLIKGDYRGGGVKMLSNQRFVPLLYTDPEAGYLRVRVMPRTAEDSFRFVLSDAKSDELCFRLAEPEVVKVKNGQSISLVGGGGSTVWRGVSTITMVEIYAVGEDKGGLGAGGSSGGSDGVAGGKQTTWPVTSSIEVVKWDTRDAEDVKMQGDEDKEVGRT</sequence>
<keyword evidence="3" id="KW-1185">Reference proteome</keyword>
<protein>
    <submittedName>
        <fullName evidence="2">Uncharacterized protein</fullName>
    </submittedName>
</protein>
<feature type="compositionally biased region" description="Pro residues" evidence="1">
    <location>
        <begin position="978"/>
        <end position="989"/>
    </location>
</feature>
<feature type="region of interest" description="Disordered" evidence="1">
    <location>
        <begin position="973"/>
        <end position="995"/>
    </location>
</feature>
<evidence type="ECO:0000313" key="2">
    <source>
        <dbReference type="EMBL" id="KAK4212057.1"/>
    </source>
</evidence>
<gene>
    <name evidence="2" type="ORF">QBC37DRAFT_466589</name>
</gene>
<dbReference type="Proteomes" id="UP001301769">
    <property type="component" value="Unassembled WGS sequence"/>
</dbReference>
<accession>A0AAN6Y8J6</accession>
<name>A0AAN6Y8J6_9PEZI</name>
<organism evidence="2 3">
    <name type="scientific">Rhypophila decipiens</name>
    <dbReference type="NCBI Taxonomy" id="261697"/>
    <lineage>
        <taxon>Eukaryota</taxon>
        <taxon>Fungi</taxon>
        <taxon>Dikarya</taxon>
        <taxon>Ascomycota</taxon>
        <taxon>Pezizomycotina</taxon>
        <taxon>Sordariomycetes</taxon>
        <taxon>Sordariomycetidae</taxon>
        <taxon>Sordariales</taxon>
        <taxon>Naviculisporaceae</taxon>
        <taxon>Rhypophila</taxon>
    </lineage>
</organism>
<evidence type="ECO:0000256" key="1">
    <source>
        <dbReference type="SAM" id="MobiDB-lite"/>
    </source>
</evidence>